<name>B8J341_DESDA</name>
<dbReference type="HOGENOM" id="CLU_057692_0_0_7"/>
<dbReference type="Pfam" id="PF18946">
    <property type="entry name" value="Apex"/>
    <property type="match status" value="1"/>
</dbReference>
<evidence type="ECO:0000256" key="1">
    <source>
        <dbReference type="SAM" id="MobiDB-lite"/>
    </source>
</evidence>
<dbReference type="STRING" id="525146.Ddes_0263"/>
<evidence type="ECO:0000313" key="2">
    <source>
        <dbReference type="EMBL" id="ACL48178.1"/>
    </source>
</evidence>
<accession>B8J341</accession>
<feature type="compositionally biased region" description="Low complexity" evidence="1">
    <location>
        <begin position="345"/>
        <end position="360"/>
    </location>
</feature>
<protein>
    <submittedName>
        <fullName evidence="2">Gp5 domain protein</fullName>
    </submittedName>
</protein>
<dbReference type="EMBL" id="CP001358">
    <property type="protein sequence ID" value="ACL48178.1"/>
    <property type="molecule type" value="Genomic_DNA"/>
</dbReference>
<gene>
    <name evidence="2" type="ordered locus">Ddes_0263</name>
</gene>
<dbReference type="InterPro" id="IPR044033">
    <property type="entry name" value="GpV-like_apex"/>
</dbReference>
<dbReference type="SUPFAM" id="SSF69255">
    <property type="entry name" value="gp5 N-terminal domain-like"/>
    <property type="match status" value="1"/>
</dbReference>
<proteinExistence type="predicted"/>
<dbReference type="eggNOG" id="COG3501">
    <property type="taxonomic scope" value="Bacteria"/>
</dbReference>
<reference evidence="2" key="1">
    <citation type="submission" date="2009-01" db="EMBL/GenBank/DDBJ databases">
        <title>Complete sequence of Desulfovibrio desulfuricans subsp. desulfuricans str. ATCC 27774.</title>
        <authorList>
            <consortium name="US DOE Joint Genome Institute"/>
            <person name="Lucas S."/>
            <person name="Copeland A."/>
            <person name="Lapidus A."/>
            <person name="Glavina del Rio T."/>
            <person name="Tice H."/>
            <person name="Bruce D."/>
            <person name="Goodwin L."/>
            <person name="Pitluck S."/>
            <person name="Sims D."/>
            <person name="Lu M."/>
            <person name="Kiss H."/>
            <person name="Meineke L."/>
            <person name="Brettin T."/>
            <person name="Detter J.C."/>
            <person name="Han C."/>
            <person name="Larimer F."/>
            <person name="Land M."/>
            <person name="Hauser L."/>
            <person name="Kyrpides N."/>
            <person name="Ovchinnikova G."/>
            <person name="Hazen T.C."/>
        </authorList>
    </citation>
    <scope>NUCLEOTIDE SEQUENCE [LARGE SCALE GENOMIC DNA]</scope>
    <source>
        <strain evidence="2">ATCC 27774</strain>
    </source>
</reference>
<dbReference type="SUPFAM" id="SSF69349">
    <property type="entry name" value="Phage fibre proteins"/>
    <property type="match status" value="1"/>
</dbReference>
<feature type="region of interest" description="Disordered" evidence="1">
    <location>
        <begin position="335"/>
        <end position="360"/>
    </location>
</feature>
<sequence>MQAILKNAILRLFPELSGGLHLDRYGRVLTIADAPGQGASSERFRPRLAADIEILTADMEPDPAFPKYTAVPLPVPMGAGGEAGVFAPPRPGALVVVGFAYGRQDHPIIRQIYGMGDSLPQVGPEEMLLQQGPTTFQRADAGGNWSRETDAAITDKSVSRRVEAMDSSTKLATETKQVSEHSRLEVDGTRTVEVGTQLTMLAGSRADLGTLGVMNLTAGGESTHTTGKNAVETVGGDHTSTVKGNRQINIAGNRSMLVQGADSVTVQGTETIKATGKLVIESGQEILLRAPVIKIQGILTTEGYEGGPGSSTLYGDFTVRQGGVAVPDNDVTAGSVSLRGHTHKGVQSGSGTTGTPVGGA</sequence>
<dbReference type="AlphaFoldDB" id="B8J341"/>
<dbReference type="KEGG" id="dds:Ddes_0263"/>
<organism evidence="2">
    <name type="scientific">Desulfovibrio desulfuricans (strain ATCC 27774 / DSM 6949 / MB)</name>
    <dbReference type="NCBI Taxonomy" id="525146"/>
    <lineage>
        <taxon>Bacteria</taxon>
        <taxon>Pseudomonadati</taxon>
        <taxon>Thermodesulfobacteriota</taxon>
        <taxon>Desulfovibrionia</taxon>
        <taxon>Desulfovibrionales</taxon>
        <taxon>Desulfovibrionaceae</taxon>
        <taxon>Desulfovibrio</taxon>
    </lineage>
</organism>